<evidence type="ECO:0000256" key="5">
    <source>
        <dbReference type="ARBA" id="ARBA00023004"/>
    </source>
</evidence>
<dbReference type="GO" id="GO:0020037">
    <property type="term" value="F:heme binding"/>
    <property type="evidence" value="ECO:0007669"/>
    <property type="project" value="InterPro"/>
</dbReference>
<dbReference type="Gene3D" id="1.10.630.10">
    <property type="entry name" value="Cytochrome P450"/>
    <property type="match status" value="1"/>
</dbReference>
<reference evidence="9" key="1">
    <citation type="journal article" date="2011" name="BMC Genomics">
        <title>Complete genome sequence of the filamentous anoxygenic phototrophic bacterium Chloroflexus aurantiacus.</title>
        <authorList>
            <person name="Tang K.H."/>
            <person name="Barry K."/>
            <person name="Chertkov O."/>
            <person name="Dalin E."/>
            <person name="Han C.S."/>
            <person name="Hauser L.J."/>
            <person name="Honchak B.M."/>
            <person name="Karbach L.E."/>
            <person name="Land M.L."/>
            <person name="Lapidus A."/>
            <person name="Larimer F.W."/>
            <person name="Mikhailova N."/>
            <person name="Pitluck S."/>
            <person name="Pierson B.K."/>
            <person name="Blankenship R.E."/>
        </authorList>
    </citation>
    <scope>NUCLEOTIDE SEQUENCE [LARGE SCALE GENOMIC DNA]</scope>
    <source>
        <strain evidence="9">ATCC 29366 / DSM 635 / J-10-fl</strain>
    </source>
</reference>
<proteinExistence type="inferred from homology"/>
<dbReference type="EnsemblBacteria" id="ABY34735">
    <property type="protein sequence ID" value="ABY34735"/>
    <property type="gene ID" value="Caur_1515"/>
</dbReference>
<dbReference type="SMR" id="A9WAV4"/>
<dbReference type="CDD" id="cd20620">
    <property type="entry name" value="CYP132-like"/>
    <property type="match status" value="1"/>
</dbReference>
<organism evidence="8 9">
    <name type="scientific">Chloroflexus aurantiacus (strain ATCC 29366 / DSM 635 / J-10-fl)</name>
    <dbReference type="NCBI Taxonomy" id="324602"/>
    <lineage>
        <taxon>Bacteria</taxon>
        <taxon>Bacillati</taxon>
        <taxon>Chloroflexota</taxon>
        <taxon>Chloroflexia</taxon>
        <taxon>Chloroflexales</taxon>
        <taxon>Chloroflexineae</taxon>
        <taxon>Chloroflexaceae</taxon>
        <taxon>Chloroflexus</taxon>
    </lineage>
</organism>
<dbReference type="KEGG" id="cau:Caur_1515"/>
<dbReference type="Proteomes" id="UP000002008">
    <property type="component" value="Chromosome"/>
</dbReference>
<dbReference type="EMBL" id="CP000909">
    <property type="protein sequence ID" value="ABY34735.1"/>
    <property type="molecule type" value="Genomic_DNA"/>
</dbReference>
<dbReference type="PATRIC" id="fig|324602.8.peg.1723"/>
<dbReference type="FunCoup" id="A9WAV4">
    <property type="interactions" value="243"/>
</dbReference>
<sequence length="452" mass="52167">MTAPVSAIPGPRGLPVVGVAPRLLGDPLEFMVRIQRHYGDLVRLSLGRHTMYLAIHPDMIKRITQENWKNYIKRYPAMDEILGQGLVTSNGAHWLRQRRLMQPAFHHQRIARMASIMVEEAEQMLARWETYARTRQPVDIQHEMMLLTQKIIVRTMFGTSLNNDEAEAVGKAFNDTLNWAAGQQFRWWQPPRSWPTPGNLQYRRNLELLERTVYRLIEERRQHQGEHDDLLEMLVTARDADTGEQMSPKQIRDEVMTIFLAGHETTAGTLSWILHLLAHHGESERKLRAEYATVLGGRNPTPADLPQLPYNRMVIDETLRLYPPTWILSRVLVEADTLGDYELPAGAVVALSPYVTHRHPDFWPNAESFDPERFRPTAIEQRHKFAYIPFITGPRQCIGNNFALMEMQLILPMILQHFRVSAIPGYPVRPIPRATLRPGPMQWMEVRRVGEG</sequence>
<keyword evidence="4" id="KW-0560">Oxidoreductase</keyword>
<dbReference type="GO" id="GO:0005506">
    <property type="term" value="F:iron ion binding"/>
    <property type="evidence" value="ECO:0007669"/>
    <property type="project" value="InterPro"/>
</dbReference>
<evidence type="ECO:0000256" key="1">
    <source>
        <dbReference type="ARBA" id="ARBA00010617"/>
    </source>
</evidence>
<dbReference type="InterPro" id="IPR036396">
    <property type="entry name" value="Cyt_P450_sf"/>
</dbReference>
<keyword evidence="6" id="KW-0503">Monooxygenase</keyword>
<gene>
    <name evidence="8" type="ordered locus">Caur_1515</name>
</gene>
<protein>
    <submittedName>
        <fullName evidence="8">Cytochrome P450</fullName>
    </submittedName>
</protein>
<evidence type="ECO:0000256" key="7">
    <source>
        <dbReference type="PIRSR" id="PIRSR602401-1"/>
    </source>
</evidence>
<accession>A9WAV4</accession>
<name>A9WAV4_CHLAA</name>
<dbReference type="InterPro" id="IPR001128">
    <property type="entry name" value="Cyt_P450"/>
</dbReference>
<dbReference type="InterPro" id="IPR002401">
    <property type="entry name" value="Cyt_P450_E_grp-I"/>
</dbReference>
<dbReference type="GO" id="GO:0016705">
    <property type="term" value="F:oxidoreductase activity, acting on paired donors, with incorporation or reduction of molecular oxygen"/>
    <property type="evidence" value="ECO:0007669"/>
    <property type="project" value="InterPro"/>
</dbReference>
<dbReference type="PANTHER" id="PTHR24291">
    <property type="entry name" value="CYTOCHROME P450 FAMILY 4"/>
    <property type="match status" value="1"/>
</dbReference>
<keyword evidence="5 7" id="KW-0408">Iron</keyword>
<keyword evidence="3 7" id="KW-0479">Metal-binding</keyword>
<dbReference type="PRINTS" id="PR00385">
    <property type="entry name" value="P450"/>
</dbReference>
<evidence type="ECO:0000256" key="3">
    <source>
        <dbReference type="ARBA" id="ARBA00022723"/>
    </source>
</evidence>
<evidence type="ECO:0000313" key="8">
    <source>
        <dbReference type="EMBL" id="ABY34735.1"/>
    </source>
</evidence>
<dbReference type="HOGENOM" id="CLU_001570_5_1_0"/>
<dbReference type="RefSeq" id="WP_012257389.1">
    <property type="nucleotide sequence ID" value="NC_010175.1"/>
</dbReference>
<dbReference type="Pfam" id="PF00067">
    <property type="entry name" value="p450"/>
    <property type="match status" value="1"/>
</dbReference>
<dbReference type="InParanoid" id="A9WAV4"/>
<comment type="similarity">
    <text evidence="1">Belongs to the cytochrome P450 family.</text>
</comment>
<keyword evidence="2 7" id="KW-0349">Heme</keyword>
<dbReference type="STRING" id="324602.Caur_1515"/>
<dbReference type="PRINTS" id="PR00463">
    <property type="entry name" value="EP450I"/>
</dbReference>
<evidence type="ECO:0000313" key="9">
    <source>
        <dbReference type="Proteomes" id="UP000002008"/>
    </source>
</evidence>
<dbReference type="eggNOG" id="COG2124">
    <property type="taxonomic scope" value="Bacteria"/>
</dbReference>
<dbReference type="InterPro" id="IPR050196">
    <property type="entry name" value="Cytochrome_P450_Monoox"/>
</dbReference>
<dbReference type="SUPFAM" id="SSF48264">
    <property type="entry name" value="Cytochrome P450"/>
    <property type="match status" value="1"/>
</dbReference>
<dbReference type="GO" id="GO:0004497">
    <property type="term" value="F:monooxygenase activity"/>
    <property type="evidence" value="ECO:0007669"/>
    <property type="project" value="UniProtKB-KW"/>
</dbReference>
<dbReference type="PANTHER" id="PTHR24291:SF50">
    <property type="entry name" value="BIFUNCTIONAL ALBAFLAVENONE MONOOXYGENASE_TERPENE SYNTHASE"/>
    <property type="match status" value="1"/>
</dbReference>
<evidence type="ECO:0000256" key="4">
    <source>
        <dbReference type="ARBA" id="ARBA00023002"/>
    </source>
</evidence>
<comment type="cofactor">
    <cofactor evidence="7">
        <name>heme</name>
        <dbReference type="ChEBI" id="CHEBI:30413"/>
    </cofactor>
</comment>
<keyword evidence="9" id="KW-1185">Reference proteome</keyword>
<feature type="binding site" description="axial binding residue" evidence="7">
    <location>
        <position position="397"/>
    </location>
    <ligand>
        <name>heme</name>
        <dbReference type="ChEBI" id="CHEBI:30413"/>
    </ligand>
    <ligandPart>
        <name>Fe</name>
        <dbReference type="ChEBI" id="CHEBI:18248"/>
    </ligandPart>
</feature>
<evidence type="ECO:0000256" key="6">
    <source>
        <dbReference type="ARBA" id="ARBA00023033"/>
    </source>
</evidence>
<evidence type="ECO:0000256" key="2">
    <source>
        <dbReference type="ARBA" id="ARBA00022617"/>
    </source>
</evidence>
<dbReference type="AlphaFoldDB" id="A9WAV4"/>